<reference evidence="5 6" key="1">
    <citation type="submission" date="2019-12" db="EMBL/GenBank/DDBJ databases">
        <authorList>
            <person name="Alioto T."/>
            <person name="Alioto T."/>
            <person name="Gomez Garrido J."/>
        </authorList>
    </citation>
    <scope>NUCLEOTIDE SEQUENCE [LARGE SCALE GENOMIC DNA]</scope>
</reference>
<dbReference type="InterPro" id="IPR017853">
    <property type="entry name" value="GH"/>
</dbReference>
<dbReference type="Proteomes" id="UP000594638">
    <property type="component" value="Unassembled WGS sequence"/>
</dbReference>
<dbReference type="Pfam" id="PF00232">
    <property type="entry name" value="Glyco_hydro_1"/>
    <property type="match status" value="1"/>
</dbReference>
<dbReference type="InterPro" id="IPR001360">
    <property type="entry name" value="Glyco_hydro_1"/>
</dbReference>
<feature type="non-terminal residue" evidence="5">
    <location>
        <position position="461"/>
    </location>
</feature>
<sequence length="461" mass="52440">MDVQSNYVMIGNSQPFLDYQTARSTQNKMKRSDFPEDFTFGAGTSCFQIEGAWNVGGKTKSIWDVFSMTKPGNIADGSNGCVAADQYNMFRDDVALIKKVGLDSYKFSISWSRILPGRLSTGVSREGVRYYSDLIDALLAADIQPSITLFHWDVPQCLEDEYGGFLSRKIVKDFSEYAEVCFWEFGDRVKNWYTTNEAWSFSVQGYATGAFAPGRGRPQEAITERERQKRARFQRSVNLPNCIIDAGNPGTEPYIVGHHLILSHAHAVDIYSRKFQVPQISLVIIHKYFEMYSTLKKIGLLLLGNLILYWDEPLVTGEYPESMINNVGERLPKFTPEEENLVKGSYDYLGINYYTTNYISNDTTTPTTNSYLTDARTIASIERNGVPIGAKAGSDWLYVVPWGIYKLLLEIKNRYNEPIIYITENGMDEVNNKALNVAQSLSDKMRIDYHNDHLYYIKQAI</sequence>
<dbReference type="PANTHER" id="PTHR10353:SF137">
    <property type="entry name" value="MYROSINASE 3-RELATED"/>
    <property type="match status" value="1"/>
</dbReference>
<keyword evidence="6" id="KW-1185">Reference proteome</keyword>
<dbReference type="OrthoDB" id="913100at2759"/>
<evidence type="ECO:0000256" key="2">
    <source>
        <dbReference type="ARBA" id="ARBA00022801"/>
    </source>
</evidence>
<keyword evidence="2" id="KW-0378">Hydrolase</keyword>
<dbReference type="PRINTS" id="PR00131">
    <property type="entry name" value="GLHYDRLASE1"/>
</dbReference>
<evidence type="ECO:0000256" key="3">
    <source>
        <dbReference type="ARBA" id="ARBA00023295"/>
    </source>
</evidence>
<dbReference type="AlphaFoldDB" id="A0A8S0RRZ6"/>
<name>A0A8S0RRZ6_OLEEU</name>
<comment type="caution">
    <text evidence="5">The sequence shown here is derived from an EMBL/GenBank/DDBJ whole genome shotgun (WGS) entry which is preliminary data.</text>
</comment>
<gene>
    <name evidence="5" type="ORF">OLEA9_A083386</name>
</gene>
<dbReference type="SUPFAM" id="SSF51445">
    <property type="entry name" value="(Trans)glycosidases"/>
    <property type="match status" value="1"/>
</dbReference>
<dbReference type="FunFam" id="3.20.20.80:FF:000041">
    <property type="entry name" value="Beta-glucosidase 7"/>
    <property type="match status" value="1"/>
</dbReference>
<dbReference type="EMBL" id="CACTIH010003691">
    <property type="protein sequence ID" value="CAA2982314.1"/>
    <property type="molecule type" value="Genomic_DNA"/>
</dbReference>
<evidence type="ECO:0000256" key="4">
    <source>
        <dbReference type="RuleBase" id="RU003690"/>
    </source>
</evidence>
<dbReference type="GO" id="GO:0005975">
    <property type="term" value="P:carbohydrate metabolic process"/>
    <property type="evidence" value="ECO:0007669"/>
    <property type="project" value="InterPro"/>
</dbReference>
<dbReference type="PANTHER" id="PTHR10353">
    <property type="entry name" value="GLYCOSYL HYDROLASE"/>
    <property type="match status" value="1"/>
</dbReference>
<accession>A0A8S0RRZ6</accession>
<evidence type="ECO:0000313" key="5">
    <source>
        <dbReference type="EMBL" id="CAA2982314.1"/>
    </source>
</evidence>
<dbReference type="Gene3D" id="3.20.20.80">
    <property type="entry name" value="Glycosidases"/>
    <property type="match status" value="1"/>
</dbReference>
<keyword evidence="3" id="KW-0326">Glycosidase</keyword>
<dbReference type="GO" id="GO:0008422">
    <property type="term" value="F:beta-glucosidase activity"/>
    <property type="evidence" value="ECO:0007669"/>
    <property type="project" value="TreeGrafter"/>
</dbReference>
<evidence type="ECO:0000256" key="1">
    <source>
        <dbReference type="ARBA" id="ARBA00010838"/>
    </source>
</evidence>
<evidence type="ECO:0000313" key="6">
    <source>
        <dbReference type="Proteomes" id="UP000594638"/>
    </source>
</evidence>
<comment type="similarity">
    <text evidence="1 4">Belongs to the glycosyl hydrolase 1 family.</text>
</comment>
<dbReference type="Gramene" id="OE9A083386T1">
    <property type="protein sequence ID" value="OE9A083386C1"/>
    <property type="gene ID" value="OE9A083386"/>
</dbReference>
<proteinExistence type="inferred from homology"/>
<protein>
    <submittedName>
        <fullName evidence="5">Beta-glucosidase-like</fullName>
    </submittedName>
</protein>
<organism evidence="5 6">
    <name type="scientific">Olea europaea subsp. europaea</name>
    <dbReference type="NCBI Taxonomy" id="158383"/>
    <lineage>
        <taxon>Eukaryota</taxon>
        <taxon>Viridiplantae</taxon>
        <taxon>Streptophyta</taxon>
        <taxon>Embryophyta</taxon>
        <taxon>Tracheophyta</taxon>
        <taxon>Spermatophyta</taxon>
        <taxon>Magnoliopsida</taxon>
        <taxon>eudicotyledons</taxon>
        <taxon>Gunneridae</taxon>
        <taxon>Pentapetalae</taxon>
        <taxon>asterids</taxon>
        <taxon>lamiids</taxon>
        <taxon>Lamiales</taxon>
        <taxon>Oleaceae</taxon>
        <taxon>Oleeae</taxon>
        <taxon>Olea</taxon>
    </lineage>
</organism>